<dbReference type="PANTHER" id="PTHR10924:SF6">
    <property type="entry name" value="SOLUTE CARRIER FAMILY 49 MEMBER A3"/>
    <property type="match status" value="1"/>
</dbReference>
<dbReference type="GeneID" id="102808650"/>
<dbReference type="Proteomes" id="UP000694865">
    <property type="component" value="Unplaced"/>
</dbReference>
<evidence type="ECO:0000313" key="6">
    <source>
        <dbReference type="Proteomes" id="UP000694865"/>
    </source>
</evidence>
<gene>
    <name evidence="7" type="primary">LOC102808650</name>
</gene>
<dbReference type="RefSeq" id="XP_006820636.1">
    <property type="nucleotide sequence ID" value="XM_006820573.1"/>
</dbReference>
<reference evidence="7" key="1">
    <citation type="submission" date="2025-08" db="UniProtKB">
        <authorList>
            <consortium name="RefSeq"/>
        </authorList>
    </citation>
    <scope>IDENTIFICATION</scope>
    <source>
        <tissue evidence="7">Testes</tissue>
    </source>
</reference>
<proteinExistence type="predicted"/>
<dbReference type="Gene3D" id="1.20.1250.20">
    <property type="entry name" value="MFS general substrate transporter like domains"/>
    <property type="match status" value="1"/>
</dbReference>
<keyword evidence="6" id="KW-1185">Reference proteome</keyword>
<evidence type="ECO:0000256" key="2">
    <source>
        <dbReference type="ARBA" id="ARBA00022692"/>
    </source>
</evidence>
<dbReference type="InterPro" id="IPR011701">
    <property type="entry name" value="MFS"/>
</dbReference>
<keyword evidence="2 5" id="KW-0812">Transmembrane</keyword>
<feature type="transmembrane region" description="Helical" evidence="5">
    <location>
        <begin position="85"/>
        <end position="105"/>
    </location>
</feature>
<dbReference type="InterPro" id="IPR049680">
    <property type="entry name" value="FLVCR1-2_SLC49-like"/>
</dbReference>
<evidence type="ECO:0000256" key="1">
    <source>
        <dbReference type="ARBA" id="ARBA00004141"/>
    </source>
</evidence>
<evidence type="ECO:0000256" key="5">
    <source>
        <dbReference type="SAM" id="Phobius"/>
    </source>
</evidence>
<evidence type="ECO:0000256" key="4">
    <source>
        <dbReference type="ARBA" id="ARBA00023136"/>
    </source>
</evidence>
<keyword evidence="4 5" id="KW-0472">Membrane</keyword>
<evidence type="ECO:0000256" key="3">
    <source>
        <dbReference type="ARBA" id="ARBA00022989"/>
    </source>
</evidence>
<sequence length="215" mass="23407">MSATSEYSSLLGTDRLIDPILRSSTVSLSASSDGNTPYRVYTRRWFMLTVVCVLNISNAMIWMTFGPIADRAGEYFKISYNEVNWLSLIFMTASIPLGICASWLLDTMGLRASIVLGSWLNAIGCGVRVISTLSFVPQQARFPVLISGQFLAACSQPFVMFSPTKLAATWFQGDQRATANMIASVSNPVGILLANILSPLLAPNQHDVPFAVSLL</sequence>
<keyword evidence="3 5" id="KW-1133">Transmembrane helix</keyword>
<evidence type="ECO:0000313" key="7">
    <source>
        <dbReference type="RefSeq" id="XP_006820636.1"/>
    </source>
</evidence>
<name>A0ABM0MKU5_SACKO</name>
<comment type="subcellular location">
    <subcellularLocation>
        <location evidence="1">Membrane</location>
        <topology evidence="1">Multi-pass membrane protein</topology>
    </subcellularLocation>
</comment>
<protein>
    <submittedName>
        <fullName evidence="7">Major facilitator superfamily domain-containing protein 7-like</fullName>
    </submittedName>
</protein>
<dbReference type="PANTHER" id="PTHR10924">
    <property type="entry name" value="MAJOR FACILITATOR SUPERFAMILY PROTEIN-RELATED"/>
    <property type="match status" value="1"/>
</dbReference>
<accession>A0ABM0MKU5</accession>
<organism evidence="6 7">
    <name type="scientific">Saccoglossus kowalevskii</name>
    <name type="common">Acorn worm</name>
    <dbReference type="NCBI Taxonomy" id="10224"/>
    <lineage>
        <taxon>Eukaryota</taxon>
        <taxon>Metazoa</taxon>
        <taxon>Hemichordata</taxon>
        <taxon>Enteropneusta</taxon>
        <taxon>Harrimaniidae</taxon>
        <taxon>Saccoglossus</taxon>
    </lineage>
</organism>
<feature type="transmembrane region" description="Helical" evidence="5">
    <location>
        <begin position="45"/>
        <end position="65"/>
    </location>
</feature>
<dbReference type="InterPro" id="IPR036259">
    <property type="entry name" value="MFS_trans_sf"/>
</dbReference>
<dbReference type="SUPFAM" id="SSF103473">
    <property type="entry name" value="MFS general substrate transporter"/>
    <property type="match status" value="1"/>
</dbReference>
<dbReference type="Pfam" id="PF07690">
    <property type="entry name" value="MFS_1"/>
    <property type="match status" value="1"/>
</dbReference>